<dbReference type="Proteomes" id="UP000232062">
    <property type="component" value="Unassembled WGS sequence"/>
</dbReference>
<keyword evidence="1" id="KW-1133">Transmembrane helix</keyword>
<name>A0A2M9WE81_9GAMM</name>
<gene>
    <name evidence="2" type="ORF">PRCB_09105</name>
</gene>
<dbReference type="AlphaFoldDB" id="A0A2M9WE81"/>
<sequence length="60" mass="6400">MTPVEWMVLTGSLLFAACFALALVAVAMLVGFSVVSAGARVLKHHLAFILRDAAPLRCSR</sequence>
<evidence type="ECO:0000313" key="2">
    <source>
        <dbReference type="EMBL" id="PJZ05873.1"/>
    </source>
</evidence>
<protein>
    <submittedName>
        <fullName evidence="2">Uncharacterized protein</fullName>
    </submittedName>
</protein>
<proteinExistence type="predicted"/>
<reference evidence="2 3" key="1">
    <citation type="submission" date="2017-11" db="EMBL/GenBank/DDBJ databases">
        <title>The genome sequence of Pantoea rodasii DSM 26611.</title>
        <authorList>
            <person name="Gao J."/>
            <person name="Mao X."/>
            <person name="Sun J."/>
        </authorList>
    </citation>
    <scope>NUCLEOTIDE SEQUENCE [LARGE SCALE GENOMIC DNA]</scope>
    <source>
        <strain evidence="2 3">DSM 26611</strain>
    </source>
</reference>
<keyword evidence="1" id="KW-0472">Membrane</keyword>
<organism evidence="2 3">
    <name type="scientific">Pantoea rodasii</name>
    <dbReference type="NCBI Taxonomy" id="1076549"/>
    <lineage>
        <taxon>Bacteria</taxon>
        <taxon>Pseudomonadati</taxon>
        <taxon>Pseudomonadota</taxon>
        <taxon>Gammaproteobacteria</taxon>
        <taxon>Enterobacterales</taxon>
        <taxon>Erwiniaceae</taxon>
        <taxon>Pantoea</taxon>
    </lineage>
</organism>
<evidence type="ECO:0000313" key="3">
    <source>
        <dbReference type="Proteomes" id="UP000232062"/>
    </source>
</evidence>
<keyword evidence="3" id="KW-1185">Reference proteome</keyword>
<keyword evidence="1" id="KW-0812">Transmembrane</keyword>
<evidence type="ECO:0000256" key="1">
    <source>
        <dbReference type="SAM" id="Phobius"/>
    </source>
</evidence>
<comment type="caution">
    <text evidence="2">The sequence shown here is derived from an EMBL/GenBank/DDBJ whole genome shotgun (WGS) entry which is preliminary data.</text>
</comment>
<feature type="transmembrane region" description="Helical" evidence="1">
    <location>
        <begin position="6"/>
        <end position="35"/>
    </location>
</feature>
<dbReference type="EMBL" id="PIQI01000012">
    <property type="protein sequence ID" value="PJZ05873.1"/>
    <property type="molecule type" value="Genomic_DNA"/>
</dbReference>
<accession>A0A2M9WE81</accession>